<dbReference type="PANTHER" id="PTHR44943">
    <property type="entry name" value="CELLULOSE SYNTHASE OPERON PROTEIN C"/>
    <property type="match status" value="1"/>
</dbReference>
<dbReference type="EMBL" id="JBHFNT010000226">
    <property type="protein sequence ID" value="MFB2837822.1"/>
    <property type="molecule type" value="Genomic_DNA"/>
</dbReference>
<dbReference type="InterPro" id="IPR024983">
    <property type="entry name" value="CHAT_dom"/>
</dbReference>
<dbReference type="InterPro" id="IPR051685">
    <property type="entry name" value="Ycf3/AcsC/BcsC/TPR_MFPF"/>
</dbReference>
<dbReference type="Pfam" id="PF13414">
    <property type="entry name" value="TPR_11"/>
    <property type="match status" value="1"/>
</dbReference>
<dbReference type="Gene3D" id="1.25.40.10">
    <property type="entry name" value="Tetratricopeptide repeat domain"/>
    <property type="match status" value="3"/>
</dbReference>
<evidence type="ECO:0000256" key="1">
    <source>
        <dbReference type="ARBA" id="ARBA00022737"/>
    </source>
</evidence>
<keyword evidence="2 3" id="KW-0802">TPR repeat</keyword>
<dbReference type="SUPFAM" id="SSF48452">
    <property type="entry name" value="TPR-like"/>
    <property type="match status" value="1"/>
</dbReference>
<evidence type="ECO:0000256" key="3">
    <source>
        <dbReference type="PROSITE-ProRule" id="PRU00339"/>
    </source>
</evidence>
<proteinExistence type="predicted"/>
<protein>
    <submittedName>
        <fullName evidence="6">CHAT domain-containing protein</fullName>
    </submittedName>
</protein>
<comment type="caution">
    <text evidence="6">The sequence shown here is derived from an EMBL/GenBank/DDBJ whole genome shotgun (WGS) entry which is preliminary data.</text>
</comment>
<evidence type="ECO:0000259" key="5">
    <source>
        <dbReference type="Pfam" id="PF12770"/>
    </source>
</evidence>
<organism evidence="6 7">
    <name type="scientific">Floridaenema evergladense BLCC-F167</name>
    <dbReference type="NCBI Taxonomy" id="3153639"/>
    <lineage>
        <taxon>Bacteria</taxon>
        <taxon>Bacillati</taxon>
        <taxon>Cyanobacteriota</taxon>
        <taxon>Cyanophyceae</taxon>
        <taxon>Oscillatoriophycideae</taxon>
        <taxon>Aerosakkonematales</taxon>
        <taxon>Aerosakkonemataceae</taxon>
        <taxon>Floridanema</taxon>
        <taxon>Floridanema evergladense</taxon>
    </lineage>
</organism>
<dbReference type="PROSITE" id="PS50005">
    <property type="entry name" value="TPR"/>
    <property type="match status" value="4"/>
</dbReference>
<feature type="repeat" description="TPR" evidence="3">
    <location>
        <begin position="259"/>
        <end position="292"/>
    </location>
</feature>
<evidence type="ECO:0000313" key="7">
    <source>
        <dbReference type="Proteomes" id="UP001576780"/>
    </source>
</evidence>
<dbReference type="SUPFAM" id="SSF48439">
    <property type="entry name" value="Protein prenylyltransferase"/>
    <property type="match status" value="1"/>
</dbReference>
<dbReference type="InterPro" id="IPR011990">
    <property type="entry name" value="TPR-like_helical_dom_sf"/>
</dbReference>
<dbReference type="Pfam" id="PF00515">
    <property type="entry name" value="TPR_1"/>
    <property type="match status" value="1"/>
</dbReference>
<keyword evidence="7" id="KW-1185">Reference proteome</keyword>
<dbReference type="RefSeq" id="WP_413280161.1">
    <property type="nucleotide sequence ID" value="NZ_JBHFNT010000226.1"/>
</dbReference>
<feature type="repeat" description="TPR" evidence="3">
    <location>
        <begin position="157"/>
        <end position="190"/>
    </location>
</feature>
<feature type="repeat" description="TPR" evidence="3">
    <location>
        <begin position="191"/>
        <end position="224"/>
    </location>
</feature>
<feature type="compositionally biased region" description="Polar residues" evidence="4">
    <location>
        <begin position="21"/>
        <end position="32"/>
    </location>
</feature>
<reference evidence="6 7" key="1">
    <citation type="submission" date="2024-09" db="EMBL/GenBank/DDBJ databases">
        <title>Floridaenema gen nov. (Aerosakkonemataceae, Aerosakkonematales ord. nov., Cyanobacteria) from benthic tropical and subtropical fresh waters, with the description of four new species.</title>
        <authorList>
            <person name="Moretto J.A."/>
            <person name="Berthold D.E."/>
            <person name="Lefler F.W."/>
            <person name="Huang I.-S."/>
            <person name="Laughinghouse H. IV."/>
        </authorList>
    </citation>
    <scope>NUCLEOTIDE SEQUENCE [LARGE SCALE GENOMIC DNA]</scope>
    <source>
        <strain evidence="6 7">BLCC-F167</strain>
    </source>
</reference>
<feature type="repeat" description="TPR" evidence="3">
    <location>
        <begin position="225"/>
        <end position="258"/>
    </location>
</feature>
<evidence type="ECO:0000313" key="6">
    <source>
        <dbReference type="EMBL" id="MFB2837822.1"/>
    </source>
</evidence>
<sequence length="888" mass="100738">MLRRFWRRIQRFFQRLLGIGRTTSPPTGSEENSLPPVEANGSKPQRTDLEYEVIFSELLEGVNQGWSRGDTSDFLIGKRIDEAELIAWLHRFAENLQATPEQHQELARRMVLLGVVYGKELGKVAGEIGKRLLAQVPQLDDVASGEVIEADVTTDDAEVWFEQGNQQFKKGNFQDAVASYDKGLAIQSDQHEVWYKRGNALGKLERLEEAIASYDKALAIQPGLHKAWNNRGLALYYLGRIEEAIASYDKALAIKPDKHEAWYNRGYALGNLGRIEEEIASYDKALAIKPDLHDAWINRGIAAESSPHYYSQAAVILQIQFPRSPAVIPNPTLNQRGYEGELLCYQEGLKHCPQETHPQGWGELNHAIGKAHYIQRKNSEAVTSYNQALETLTSDAFPELHLEVLQDLIKALLSLKRTPEAEQLKRDGTDLLRRLIDESKSQGKKEQLALKFASFQQLTVDIAIQSGQIIEALETAEDGKNACLSWLLYAYSDEIASPKYAEIQQLLQPTTAIVYWHLSPAALTTFIIKHGETPKTLETPETDFLNRLEKFEDWVKDWNQQYTEYGKDKKSETEQTSNWRDNLPKKLQQLREILHIPEIETTLTGITHLILIPHRDLHRFPLHALFADKFTITYLPSAKIGLMTQGKNPEKQSKLFSVEHPNSEGFEDLPYAEIQSTAISQLFENPHRLSDNAATAQAIKTALASPYTIFHFNGHGEYDFFQPKKSYLALRGKDTLTLEEIFQIPLHPFQLVCLAACETAITGNQSITTEYIGLVSGFLSRRVTYVVSTLWTVESEASALMMMKFYQLLRQGEPEPVALKKAQKWLRQATWGDIQSFYAQTLESLPTDADNLRLLLEDALNRSNTMEVDQQPFTHPYHWSAFTITGQA</sequence>
<evidence type="ECO:0000256" key="2">
    <source>
        <dbReference type="ARBA" id="ARBA00022803"/>
    </source>
</evidence>
<dbReference type="Pfam" id="PF12770">
    <property type="entry name" value="CHAT"/>
    <property type="match status" value="1"/>
</dbReference>
<feature type="domain" description="CHAT" evidence="5">
    <location>
        <begin position="586"/>
        <end position="887"/>
    </location>
</feature>
<dbReference type="Proteomes" id="UP001576780">
    <property type="component" value="Unassembled WGS sequence"/>
</dbReference>
<gene>
    <name evidence="6" type="ORF">ACE1CA_25245</name>
</gene>
<keyword evidence="1" id="KW-0677">Repeat</keyword>
<evidence type="ECO:0000256" key="4">
    <source>
        <dbReference type="SAM" id="MobiDB-lite"/>
    </source>
</evidence>
<accession>A0ABV4WRT9</accession>
<name>A0ABV4WRT9_9CYAN</name>
<dbReference type="InterPro" id="IPR019734">
    <property type="entry name" value="TPR_rpt"/>
</dbReference>
<dbReference type="PANTHER" id="PTHR44943:SF8">
    <property type="entry name" value="TPR REPEAT-CONTAINING PROTEIN MJ0263"/>
    <property type="match status" value="1"/>
</dbReference>
<dbReference type="PROSITE" id="PS50293">
    <property type="entry name" value="TPR_REGION"/>
    <property type="match status" value="1"/>
</dbReference>
<dbReference type="SMART" id="SM00028">
    <property type="entry name" value="TPR"/>
    <property type="match status" value="5"/>
</dbReference>
<feature type="region of interest" description="Disordered" evidence="4">
    <location>
        <begin position="20"/>
        <end position="44"/>
    </location>
</feature>